<evidence type="ECO:0000313" key="2">
    <source>
        <dbReference type="Proteomes" id="UP000186110"/>
    </source>
</evidence>
<dbReference type="PANTHER" id="PTHR36439">
    <property type="entry name" value="BLL4334 PROTEIN"/>
    <property type="match status" value="1"/>
</dbReference>
<accession>A0A1P8KB62</accession>
<evidence type="ECO:0000313" key="1">
    <source>
        <dbReference type="EMBL" id="APW43243.1"/>
    </source>
</evidence>
<dbReference type="Gene3D" id="3.30.70.1280">
    <property type="entry name" value="SP0830-like domains"/>
    <property type="match status" value="1"/>
</dbReference>
<proteinExistence type="predicted"/>
<dbReference type="AlphaFoldDB" id="A0A1P8KB62"/>
<keyword evidence="2" id="KW-1185">Reference proteome</keyword>
<dbReference type="PANTHER" id="PTHR36439:SF1">
    <property type="entry name" value="DUF1697 DOMAIN-CONTAINING PROTEIN"/>
    <property type="match status" value="1"/>
</dbReference>
<dbReference type="PIRSF" id="PIRSF008502">
    <property type="entry name" value="UCP008502"/>
    <property type="match status" value="1"/>
</dbReference>
<sequence>MPIFVALMRGINVGKAKRIPMAELRALLEELGYTNVATLLNSGNAVFRSAKGTPASHAKQIAAAIASRMGFDVPVVVKSAKELAAIVAENPLAKAAANHSQLLTVFAQDHKTLTGLSTIATLIQPPEQFVVGDNAAYLHCAAGILESKAGEALLGKAGKSVTTRNWATVLKLQALVDESKT</sequence>
<evidence type="ECO:0008006" key="3">
    <source>
        <dbReference type="Google" id="ProtNLM"/>
    </source>
</evidence>
<gene>
    <name evidence="1" type="ORF">RS694_12380</name>
</gene>
<protein>
    <recommendedName>
        <fullName evidence="3">DUF1697 domain-containing protein</fullName>
    </recommendedName>
</protein>
<dbReference type="Pfam" id="PF08002">
    <property type="entry name" value="DUF1697"/>
    <property type="match status" value="1"/>
</dbReference>
<dbReference type="Proteomes" id="UP000186110">
    <property type="component" value="Chromosome"/>
</dbReference>
<dbReference type="InterPro" id="IPR012545">
    <property type="entry name" value="DUF1697"/>
</dbReference>
<dbReference type="eggNOG" id="COG3797">
    <property type="taxonomic scope" value="Bacteria"/>
</dbReference>
<reference evidence="1 2" key="1">
    <citation type="submission" date="2017-01" db="EMBL/GenBank/DDBJ databases">
        <authorList>
            <person name="Mah S.A."/>
            <person name="Swanson W.J."/>
            <person name="Moy G.W."/>
            <person name="Vacquier V.D."/>
        </authorList>
    </citation>
    <scope>NUCLEOTIDE SEQUENCE [LARGE SCALE GENOMIC DNA]</scope>
    <source>
        <strain evidence="1 2">DSM 22694</strain>
    </source>
</reference>
<organism evidence="1 2">
    <name type="scientific">Rhodoferax saidenbachensis</name>
    <dbReference type="NCBI Taxonomy" id="1484693"/>
    <lineage>
        <taxon>Bacteria</taxon>
        <taxon>Pseudomonadati</taxon>
        <taxon>Pseudomonadota</taxon>
        <taxon>Betaproteobacteria</taxon>
        <taxon>Burkholderiales</taxon>
        <taxon>Comamonadaceae</taxon>
        <taxon>Rhodoferax</taxon>
    </lineage>
</organism>
<dbReference type="KEGG" id="rsb:RS694_12380"/>
<name>A0A1P8KB62_9BURK</name>
<dbReference type="EMBL" id="CP019239">
    <property type="protein sequence ID" value="APW43243.1"/>
    <property type="molecule type" value="Genomic_DNA"/>
</dbReference>
<dbReference type="RefSeq" id="WP_029709791.1">
    <property type="nucleotide sequence ID" value="NZ_CP019239.1"/>
</dbReference>
<dbReference type="SUPFAM" id="SSF160379">
    <property type="entry name" value="SP0830-like"/>
    <property type="match status" value="1"/>
</dbReference>
<dbReference type="STRING" id="1484693.RS694_12380"/>